<comment type="caution">
    <text evidence="2">The sequence shown here is derived from an EMBL/GenBank/DDBJ whole genome shotgun (WGS) entry which is preliminary data.</text>
</comment>
<evidence type="ECO:0000256" key="1">
    <source>
        <dbReference type="SAM" id="SignalP"/>
    </source>
</evidence>
<sequence length="73" mass="7361">MKGLKIALFGLAVAVGGVLGATTGVEETAAAPCCSSCDPAYTRCINGCGGDINCELSCEAKWDRCTGYCSSSC</sequence>
<organism evidence="2 3">
    <name type="scientific">Archangium lansingense</name>
    <dbReference type="NCBI Taxonomy" id="2995310"/>
    <lineage>
        <taxon>Bacteria</taxon>
        <taxon>Pseudomonadati</taxon>
        <taxon>Myxococcota</taxon>
        <taxon>Myxococcia</taxon>
        <taxon>Myxococcales</taxon>
        <taxon>Cystobacterineae</taxon>
        <taxon>Archangiaceae</taxon>
        <taxon>Archangium</taxon>
    </lineage>
</organism>
<dbReference type="EMBL" id="JAPNKA010000001">
    <property type="protein sequence ID" value="MCY1081894.1"/>
    <property type="molecule type" value="Genomic_DNA"/>
</dbReference>
<dbReference type="RefSeq" id="WP_267540477.1">
    <property type="nucleotide sequence ID" value="NZ_JAPNKA010000001.1"/>
</dbReference>
<protein>
    <submittedName>
        <fullName evidence="2">Uncharacterized protein</fullName>
    </submittedName>
</protein>
<gene>
    <name evidence="2" type="ORF">OV287_46345</name>
</gene>
<keyword evidence="1" id="KW-0732">Signal</keyword>
<keyword evidence="3" id="KW-1185">Reference proteome</keyword>
<reference evidence="2 3" key="1">
    <citation type="submission" date="2022-11" db="EMBL/GenBank/DDBJ databases">
        <title>Minimal conservation of predation-associated metabolite biosynthetic gene clusters underscores biosynthetic potential of Myxococcota including descriptions for ten novel species: Archangium lansinium sp. nov., Myxococcus landrumus sp. nov., Nannocystis bai.</title>
        <authorList>
            <person name="Ahearne A."/>
            <person name="Stevens C."/>
            <person name="Phillips K."/>
        </authorList>
    </citation>
    <scope>NUCLEOTIDE SEQUENCE [LARGE SCALE GENOMIC DNA]</scope>
    <source>
        <strain evidence="2 3">MIWBW</strain>
    </source>
</reference>
<evidence type="ECO:0000313" key="3">
    <source>
        <dbReference type="Proteomes" id="UP001207654"/>
    </source>
</evidence>
<name>A0ABT4AM26_9BACT</name>
<dbReference type="Proteomes" id="UP001207654">
    <property type="component" value="Unassembled WGS sequence"/>
</dbReference>
<feature type="signal peptide" evidence="1">
    <location>
        <begin position="1"/>
        <end position="20"/>
    </location>
</feature>
<accession>A0ABT4AM26</accession>
<feature type="chain" id="PRO_5045485501" evidence="1">
    <location>
        <begin position="21"/>
        <end position="73"/>
    </location>
</feature>
<evidence type="ECO:0000313" key="2">
    <source>
        <dbReference type="EMBL" id="MCY1081894.1"/>
    </source>
</evidence>
<proteinExistence type="predicted"/>